<evidence type="ECO:0000313" key="3">
    <source>
        <dbReference type="Proteomes" id="UP001321486"/>
    </source>
</evidence>
<feature type="transmembrane region" description="Helical" evidence="1">
    <location>
        <begin position="21"/>
        <end position="47"/>
    </location>
</feature>
<name>A0ABN6Y3I4_9MICO</name>
<accession>A0ABN6Y3I4</accession>
<dbReference type="EMBL" id="AP027732">
    <property type="protein sequence ID" value="BDZ51636.1"/>
    <property type="molecule type" value="Genomic_DNA"/>
</dbReference>
<keyword evidence="1" id="KW-1133">Transmembrane helix</keyword>
<keyword evidence="1" id="KW-0812">Transmembrane</keyword>
<dbReference type="Proteomes" id="UP001321486">
    <property type="component" value="Chromosome"/>
</dbReference>
<dbReference type="RefSeq" id="WP_286344354.1">
    <property type="nucleotide sequence ID" value="NZ_AP027732.1"/>
</dbReference>
<gene>
    <name evidence="2" type="ORF">GCM10025867_38770</name>
</gene>
<reference evidence="3" key="1">
    <citation type="journal article" date="2019" name="Int. J. Syst. Evol. Microbiol.">
        <title>The Global Catalogue of Microorganisms (GCM) 10K type strain sequencing project: providing services to taxonomists for standard genome sequencing and annotation.</title>
        <authorList>
            <consortium name="The Broad Institute Genomics Platform"/>
            <consortium name="The Broad Institute Genome Sequencing Center for Infectious Disease"/>
            <person name="Wu L."/>
            <person name="Ma J."/>
        </authorList>
    </citation>
    <scope>NUCLEOTIDE SEQUENCE [LARGE SCALE GENOMIC DNA]</scope>
    <source>
        <strain evidence="3">NBRC 108728</strain>
    </source>
</reference>
<evidence type="ECO:0000313" key="2">
    <source>
        <dbReference type="EMBL" id="BDZ51636.1"/>
    </source>
</evidence>
<dbReference type="NCBIfam" id="NF041390">
    <property type="entry name" value="TadE_Rv3655c"/>
    <property type="match status" value="1"/>
</dbReference>
<protein>
    <recommendedName>
        <fullName evidence="4">Pilus assembly protein TadE</fullName>
    </recommendedName>
</protein>
<sequence length="123" mass="12172">MRSRSDDRERLRRPWAADAGTVTAEFAVVLPAVLLVVAAALGVLGLATDAIRLADAAGVAARAAGRGDDALMGAAVAALSPGASVEVTRGALVCVRLTLSANLGPLSRAVPLSAQSCAPEAGG</sequence>
<proteinExistence type="predicted"/>
<organism evidence="2 3">
    <name type="scientific">Frondihabitans sucicola</name>
    <dbReference type="NCBI Taxonomy" id="1268041"/>
    <lineage>
        <taxon>Bacteria</taxon>
        <taxon>Bacillati</taxon>
        <taxon>Actinomycetota</taxon>
        <taxon>Actinomycetes</taxon>
        <taxon>Micrococcales</taxon>
        <taxon>Microbacteriaceae</taxon>
        <taxon>Frondihabitans</taxon>
    </lineage>
</organism>
<evidence type="ECO:0008006" key="4">
    <source>
        <dbReference type="Google" id="ProtNLM"/>
    </source>
</evidence>
<evidence type="ECO:0000256" key="1">
    <source>
        <dbReference type="SAM" id="Phobius"/>
    </source>
</evidence>
<keyword evidence="1" id="KW-0472">Membrane</keyword>
<keyword evidence="3" id="KW-1185">Reference proteome</keyword>
<dbReference type="InterPro" id="IPR049790">
    <property type="entry name" value="Rv3655c/TadE"/>
</dbReference>